<feature type="compositionally biased region" description="Low complexity" evidence="1">
    <location>
        <begin position="34"/>
        <end position="44"/>
    </location>
</feature>
<feature type="non-terminal residue" evidence="2">
    <location>
        <position position="147"/>
    </location>
</feature>
<sequence>LQEVEEEPVVRREEPVARQEEAVGRAKSTFQELSTSQAKSTSQTKKAVSDFLTVLQGLSVPDETAEGSDNVAALVFPLTIPVPPSTQAIQKNLNQLATDYFLPTNEYLPPTNEYLPPINEYLPPTNEYLPPINEYLPPSNEYLPPLF</sequence>
<gene>
    <name evidence="2" type="primary">Rtp3-L1</name>
    <name evidence="2" type="ORF">Hamer_G000465</name>
</gene>
<dbReference type="AlphaFoldDB" id="A0A8J5NDA9"/>
<evidence type="ECO:0000313" key="3">
    <source>
        <dbReference type="Proteomes" id="UP000747542"/>
    </source>
</evidence>
<protein>
    <submittedName>
        <fullName evidence="2">Receptor-transporting protein 3-like 1</fullName>
    </submittedName>
</protein>
<name>A0A8J5NDA9_HOMAM</name>
<keyword evidence="2" id="KW-0675">Receptor</keyword>
<feature type="compositionally biased region" description="Basic and acidic residues" evidence="1">
    <location>
        <begin position="8"/>
        <end position="24"/>
    </location>
</feature>
<evidence type="ECO:0000313" key="2">
    <source>
        <dbReference type="EMBL" id="KAG7177204.1"/>
    </source>
</evidence>
<dbReference type="EMBL" id="JAHLQT010002534">
    <property type="protein sequence ID" value="KAG7177204.1"/>
    <property type="molecule type" value="Genomic_DNA"/>
</dbReference>
<accession>A0A8J5NDA9</accession>
<keyword evidence="3" id="KW-1185">Reference proteome</keyword>
<comment type="caution">
    <text evidence="2">The sequence shown here is derived from an EMBL/GenBank/DDBJ whole genome shotgun (WGS) entry which is preliminary data.</text>
</comment>
<feature type="region of interest" description="Disordered" evidence="1">
    <location>
        <begin position="1"/>
        <end position="44"/>
    </location>
</feature>
<organism evidence="2 3">
    <name type="scientific">Homarus americanus</name>
    <name type="common">American lobster</name>
    <dbReference type="NCBI Taxonomy" id="6706"/>
    <lineage>
        <taxon>Eukaryota</taxon>
        <taxon>Metazoa</taxon>
        <taxon>Ecdysozoa</taxon>
        <taxon>Arthropoda</taxon>
        <taxon>Crustacea</taxon>
        <taxon>Multicrustacea</taxon>
        <taxon>Malacostraca</taxon>
        <taxon>Eumalacostraca</taxon>
        <taxon>Eucarida</taxon>
        <taxon>Decapoda</taxon>
        <taxon>Pleocyemata</taxon>
        <taxon>Astacidea</taxon>
        <taxon>Nephropoidea</taxon>
        <taxon>Nephropidae</taxon>
        <taxon>Homarus</taxon>
    </lineage>
</organism>
<dbReference type="Proteomes" id="UP000747542">
    <property type="component" value="Unassembled WGS sequence"/>
</dbReference>
<evidence type="ECO:0000256" key="1">
    <source>
        <dbReference type="SAM" id="MobiDB-lite"/>
    </source>
</evidence>
<proteinExistence type="predicted"/>
<reference evidence="2" key="1">
    <citation type="journal article" date="2021" name="Sci. Adv.">
        <title>The American lobster genome reveals insights on longevity, neural, and immune adaptations.</title>
        <authorList>
            <person name="Polinski J.M."/>
            <person name="Zimin A.V."/>
            <person name="Clark K.F."/>
            <person name="Kohn A.B."/>
            <person name="Sadowski N."/>
            <person name="Timp W."/>
            <person name="Ptitsyn A."/>
            <person name="Khanna P."/>
            <person name="Romanova D.Y."/>
            <person name="Williams P."/>
            <person name="Greenwood S.J."/>
            <person name="Moroz L.L."/>
            <person name="Walt D.R."/>
            <person name="Bodnar A.G."/>
        </authorList>
    </citation>
    <scope>NUCLEOTIDE SEQUENCE</scope>
    <source>
        <strain evidence="2">GMGI-L3</strain>
    </source>
</reference>